<dbReference type="EMBL" id="JBHSPP010000017">
    <property type="protein sequence ID" value="MFC5708203.1"/>
    <property type="molecule type" value="Genomic_DNA"/>
</dbReference>
<comment type="caution">
    <text evidence="1">The sequence shown here is derived from an EMBL/GenBank/DDBJ whole genome shotgun (WGS) entry which is preliminary data.</text>
</comment>
<evidence type="ECO:0000313" key="1">
    <source>
        <dbReference type="EMBL" id="MFC5708203.1"/>
    </source>
</evidence>
<gene>
    <name evidence="1" type="ORF">ACFPVW_19520</name>
</gene>
<organism evidence="1 2">
    <name type="scientific">Aeromonas eucrenophila</name>
    <dbReference type="NCBI Taxonomy" id="649"/>
    <lineage>
        <taxon>Bacteria</taxon>
        <taxon>Pseudomonadati</taxon>
        <taxon>Pseudomonadota</taxon>
        <taxon>Gammaproteobacteria</taxon>
        <taxon>Aeromonadales</taxon>
        <taxon>Aeromonadaceae</taxon>
        <taxon>Aeromonas</taxon>
    </lineage>
</organism>
<sequence>MRFPSITILASLSIAACSTLTYQEPQTGPLARVRFVTDSNQISVLRTYGDKNCTTNEVEWLRLRNGMMINSSPKRLGMPLWNYHDNAAKEVFVEANKQIYGLFQGGETTALTTYLCGTPFSYSFQDGADYEVRFKWAPQECRVTIAQIVDGPKGMELREQAAFSNQVNETNKGCLAAFNKPRLY</sequence>
<keyword evidence="2" id="KW-1185">Reference proteome</keyword>
<proteinExistence type="predicted"/>
<dbReference type="Proteomes" id="UP001596132">
    <property type="component" value="Unassembled WGS sequence"/>
</dbReference>
<name>A0ABW0YJH3_9GAMM</name>
<evidence type="ECO:0008006" key="3">
    <source>
        <dbReference type="Google" id="ProtNLM"/>
    </source>
</evidence>
<reference evidence="2" key="1">
    <citation type="journal article" date="2019" name="Int. J. Syst. Evol. Microbiol.">
        <title>The Global Catalogue of Microorganisms (GCM) 10K type strain sequencing project: providing services to taxonomists for standard genome sequencing and annotation.</title>
        <authorList>
            <consortium name="The Broad Institute Genomics Platform"/>
            <consortium name="The Broad Institute Genome Sequencing Center for Infectious Disease"/>
            <person name="Wu L."/>
            <person name="Ma J."/>
        </authorList>
    </citation>
    <scope>NUCLEOTIDE SEQUENCE [LARGE SCALE GENOMIC DNA]</scope>
    <source>
        <strain evidence="2">KCTC 15012</strain>
    </source>
</reference>
<evidence type="ECO:0000313" key="2">
    <source>
        <dbReference type="Proteomes" id="UP001596132"/>
    </source>
</evidence>
<protein>
    <recommendedName>
        <fullName evidence="3">Lipoprotein</fullName>
    </recommendedName>
</protein>
<accession>A0ABW0YJH3</accession>
<dbReference type="PROSITE" id="PS51257">
    <property type="entry name" value="PROKAR_LIPOPROTEIN"/>
    <property type="match status" value="1"/>
</dbReference>
<dbReference type="RefSeq" id="WP_156127978.1">
    <property type="nucleotide sequence ID" value="NZ_CDDF01000001.1"/>
</dbReference>